<organism evidence="2 3">
    <name type="scientific">Dendrothele bispora (strain CBS 962.96)</name>
    <dbReference type="NCBI Taxonomy" id="1314807"/>
    <lineage>
        <taxon>Eukaryota</taxon>
        <taxon>Fungi</taxon>
        <taxon>Dikarya</taxon>
        <taxon>Basidiomycota</taxon>
        <taxon>Agaricomycotina</taxon>
        <taxon>Agaricomycetes</taxon>
        <taxon>Agaricomycetidae</taxon>
        <taxon>Agaricales</taxon>
        <taxon>Agaricales incertae sedis</taxon>
        <taxon>Dendrothele</taxon>
    </lineage>
</organism>
<evidence type="ECO:0000313" key="2">
    <source>
        <dbReference type="EMBL" id="THU94602.1"/>
    </source>
</evidence>
<sequence length="272" mass="29228">MSDDGSARIYFRQVRVITLEPGESDVVLTLADSQRSAAVRSSVLYDIPGSPPEGYAFLASRQPVPAAASHPLFALDTPPSPVPSPVESGGASVPEEDDTGVQPTPTFDETHHTEHAEPPPYPVSPPPRAIPGGIVKVGYLVLEGCRIGFFPSWTLAQPFLHRVSNARHSTADILPLLPFLVGADTSVINFNDEELQGDIEIAVDSHGRVYTFAMGSETSSRLNRFTIQGAAVPADTVRGTPNPSQWGPPVAALELEGHDPIKNFVKPFNCFW</sequence>
<reference evidence="2 3" key="1">
    <citation type="journal article" date="2019" name="Nat. Ecol. Evol.">
        <title>Megaphylogeny resolves global patterns of mushroom evolution.</title>
        <authorList>
            <person name="Varga T."/>
            <person name="Krizsan K."/>
            <person name="Foldi C."/>
            <person name="Dima B."/>
            <person name="Sanchez-Garcia M."/>
            <person name="Sanchez-Ramirez S."/>
            <person name="Szollosi G.J."/>
            <person name="Szarkandi J.G."/>
            <person name="Papp V."/>
            <person name="Albert L."/>
            <person name="Andreopoulos W."/>
            <person name="Angelini C."/>
            <person name="Antonin V."/>
            <person name="Barry K.W."/>
            <person name="Bougher N.L."/>
            <person name="Buchanan P."/>
            <person name="Buyck B."/>
            <person name="Bense V."/>
            <person name="Catcheside P."/>
            <person name="Chovatia M."/>
            <person name="Cooper J."/>
            <person name="Damon W."/>
            <person name="Desjardin D."/>
            <person name="Finy P."/>
            <person name="Geml J."/>
            <person name="Haridas S."/>
            <person name="Hughes K."/>
            <person name="Justo A."/>
            <person name="Karasinski D."/>
            <person name="Kautmanova I."/>
            <person name="Kiss B."/>
            <person name="Kocsube S."/>
            <person name="Kotiranta H."/>
            <person name="LaButti K.M."/>
            <person name="Lechner B.E."/>
            <person name="Liimatainen K."/>
            <person name="Lipzen A."/>
            <person name="Lukacs Z."/>
            <person name="Mihaltcheva S."/>
            <person name="Morgado L.N."/>
            <person name="Niskanen T."/>
            <person name="Noordeloos M.E."/>
            <person name="Ohm R.A."/>
            <person name="Ortiz-Santana B."/>
            <person name="Ovrebo C."/>
            <person name="Racz N."/>
            <person name="Riley R."/>
            <person name="Savchenko A."/>
            <person name="Shiryaev A."/>
            <person name="Soop K."/>
            <person name="Spirin V."/>
            <person name="Szebenyi C."/>
            <person name="Tomsovsky M."/>
            <person name="Tulloss R.E."/>
            <person name="Uehling J."/>
            <person name="Grigoriev I.V."/>
            <person name="Vagvolgyi C."/>
            <person name="Papp T."/>
            <person name="Martin F.M."/>
            <person name="Miettinen O."/>
            <person name="Hibbett D.S."/>
            <person name="Nagy L.G."/>
        </authorList>
    </citation>
    <scope>NUCLEOTIDE SEQUENCE [LARGE SCALE GENOMIC DNA]</scope>
    <source>
        <strain evidence="2 3">CBS 962.96</strain>
    </source>
</reference>
<name>A0A4S8LY13_DENBC</name>
<dbReference type="OrthoDB" id="3111051at2759"/>
<evidence type="ECO:0000256" key="1">
    <source>
        <dbReference type="SAM" id="MobiDB-lite"/>
    </source>
</evidence>
<feature type="compositionally biased region" description="Pro residues" evidence="1">
    <location>
        <begin position="118"/>
        <end position="127"/>
    </location>
</feature>
<feature type="region of interest" description="Disordered" evidence="1">
    <location>
        <begin position="71"/>
        <end position="127"/>
    </location>
</feature>
<keyword evidence="3" id="KW-1185">Reference proteome</keyword>
<protein>
    <submittedName>
        <fullName evidence="2">Uncharacterized protein</fullName>
    </submittedName>
</protein>
<feature type="compositionally biased region" description="Basic and acidic residues" evidence="1">
    <location>
        <begin position="108"/>
        <end position="117"/>
    </location>
</feature>
<evidence type="ECO:0000313" key="3">
    <source>
        <dbReference type="Proteomes" id="UP000297245"/>
    </source>
</evidence>
<gene>
    <name evidence="2" type="ORF">K435DRAFT_860399</name>
</gene>
<dbReference type="Proteomes" id="UP000297245">
    <property type="component" value="Unassembled WGS sequence"/>
</dbReference>
<accession>A0A4S8LY13</accession>
<dbReference type="AlphaFoldDB" id="A0A4S8LY13"/>
<dbReference type="EMBL" id="ML179220">
    <property type="protein sequence ID" value="THU94602.1"/>
    <property type="molecule type" value="Genomic_DNA"/>
</dbReference>
<proteinExistence type="predicted"/>